<organism evidence="2 3">
    <name type="scientific">Favolaschia claudopus</name>
    <dbReference type="NCBI Taxonomy" id="2862362"/>
    <lineage>
        <taxon>Eukaryota</taxon>
        <taxon>Fungi</taxon>
        <taxon>Dikarya</taxon>
        <taxon>Basidiomycota</taxon>
        <taxon>Agaricomycotina</taxon>
        <taxon>Agaricomycetes</taxon>
        <taxon>Agaricomycetidae</taxon>
        <taxon>Agaricales</taxon>
        <taxon>Marasmiineae</taxon>
        <taxon>Mycenaceae</taxon>
        <taxon>Favolaschia</taxon>
    </lineage>
</organism>
<dbReference type="AlphaFoldDB" id="A0AAW0C9J7"/>
<feature type="region of interest" description="Disordered" evidence="1">
    <location>
        <begin position="59"/>
        <end position="79"/>
    </location>
</feature>
<name>A0AAW0C9J7_9AGAR</name>
<evidence type="ECO:0000256" key="1">
    <source>
        <dbReference type="SAM" id="MobiDB-lite"/>
    </source>
</evidence>
<reference evidence="2 3" key="1">
    <citation type="journal article" date="2024" name="J Genomics">
        <title>Draft genome sequencing and assembly of Favolaschia claudopus CIRM-BRFM 2984 isolated from oak limbs.</title>
        <authorList>
            <person name="Navarro D."/>
            <person name="Drula E."/>
            <person name="Chaduli D."/>
            <person name="Cazenave R."/>
            <person name="Ahrendt S."/>
            <person name="Wang J."/>
            <person name="Lipzen A."/>
            <person name="Daum C."/>
            <person name="Barry K."/>
            <person name="Grigoriev I.V."/>
            <person name="Favel A."/>
            <person name="Rosso M.N."/>
            <person name="Martin F."/>
        </authorList>
    </citation>
    <scope>NUCLEOTIDE SEQUENCE [LARGE SCALE GENOMIC DNA]</scope>
    <source>
        <strain evidence="2 3">CIRM-BRFM 2984</strain>
    </source>
</reference>
<comment type="caution">
    <text evidence="2">The sequence shown here is derived from an EMBL/GenBank/DDBJ whole genome shotgun (WGS) entry which is preliminary data.</text>
</comment>
<evidence type="ECO:0000313" key="3">
    <source>
        <dbReference type="Proteomes" id="UP001362999"/>
    </source>
</evidence>
<proteinExistence type="predicted"/>
<dbReference type="Proteomes" id="UP001362999">
    <property type="component" value="Unassembled WGS sequence"/>
</dbReference>
<sequence>MLRRRYRLTVCNFSKGASKSNKSHDGAFLRATANTRPVVLDTSFTTVATKAASAVDVGTGGVEQQMSPEATPLEDKSLHRPSYSTEKTLVNCEIVPAVAVLGPFHDLARRQVIGSWRVHPDYYEQWEGDITTDLWNSEDPVDTQTRGKHQKVDCAITDQGNLDELIGPSSSIIFHTPVWDLQPGQTSAHICA</sequence>
<accession>A0AAW0C9J7</accession>
<gene>
    <name evidence="2" type="ORF">R3P38DRAFT_3185212</name>
</gene>
<protein>
    <submittedName>
        <fullName evidence="2">Uncharacterized protein</fullName>
    </submittedName>
</protein>
<dbReference type="EMBL" id="JAWWNJ010000021">
    <property type="protein sequence ID" value="KAK7034370.1"/>
    <property type="molecule type" value="Genomic_DNA"/>
</dbReference>
<evidence type="ECO:0000313" key="2">
    <source>
        <dbReference type="EMBL" id="KAK7034370.1"/>
    </source>
</evidence>
<keyword evidence="3" id="KW-1185">Reference proteome</keyword>